<reference evidence="5 6" key="1">
    <citation type="submission" date="2024-06" db="EMBL/GenBank/DDBJ databases">
        <title>A chromosome-level genome assembly of beet webworm, Loxostege sticticalis.</title>
        <authorList>
            <person name="Zhang Y."/>
        </authorList>
    </citation>
    <scope>NUCLEOTIDE SEQUENCE [LARGE SCALE GENOMIC DNA]</scope>
    <source>
        <strain evidence="5">AQ026</strain>
        <tissue evidence="5">Whole body</tissue>
    </source>
</reference>
<feature type="compositionally biased region" description="Acidic residues" evidence="3">
    <location>
        <begin position="179"/>
        <end position="190"/>
    </location>
</feature>
<gene>
    <name evidence="5" type="ORF">ABMA27_010880</name>
</gene>
<evidence type="ECO:0000256" key="1">
    <source>
        <dbReference type="ARBA" id="ARBA00008861"/>
    </source>
</evidence>
<dbReference type="PANTHER" id="PTHR12510">
    <property type="entry name" value="TROPONIN C-AKIN-1 PROTEIN"/>
    <property type="match status" value="1"/>
</dbReference>
<dbReference type="SUPFAM" id="SSF110857">
    <property type="entry name" value="Gamma-glutamyl cyclotransferase-like"/>
    <property type="match status" value="1"/>
</dbReference>
<organism evidence="5 6">
    <name type="scientific">Loxostege sticticalis</name>
    <name type="common">Beet webworm moth</name>
    <dbReference type="NCBI Taxonomy" id="481309"/>
    <lineage>
        <taxon>Eukaryota</taxon>
        <taxon>Metazoa</taxon>
        <taxon>Ecdysozoa</taxon>
        <taxon>Arthropoda</taxon>
        <taxon>Hexapoda</taxon>
        <taxon>Insecta</taxon>
        <taxon>Pterygota</taxon>
        <taxon>Neoptera</taxon>
        <taxon>Endopterygota</taxon>
        <taxon>Lepidoptera</taxon>
        <taxon>Glossata</taxon>
        <taxon>Ditrysia</taxon>
        <taxon>Pyraloidea</taxon>
        <taxon>Crambidae</taxon>
        <taxon>Pyraustinae</taxon>
        <taxon>Loxostege</taxon>
    </lineage>
</organism>
<feature type="region of interest" description="Disordered" evidence="3">
    <location>
        <begin position="171"/>
        <end position="190"/>
    </location>
</feature>
<dbReference type="InterPro" id="IPR009288">
    <property type="entry name" value="AIG2-like_dom"/>
</dbReference>
<feature type="domain" description="Gamma-glutamylcyclotransferase AIG2-like" evidence="4">
    <location>
        <begin position="33"/>
        <end position="154"/>
    </location>
</feature>
<comment type="similarity">
    <text evidence="1 2">Belongs to the gamma-glutamylcyclotransferase family.</text>
</comment>
<evidence type="ECO:0000313" key="6">
    <source>
        <dbReference type="Proteomes" id="UP001549920"/>
    </source>
</evidence>
<dbReference type="InterPro" id="IPR036568">
    <property type="entry name" value="GGCT-like_sf"/>
</dbReference>
<evidence type="ECO:0000259" key="4">
    <source>
        <dbReference type="Pfam" id="PF06094"/>
    </source>
</evidence>
<dbReference type="InterPro" id="IPR039126">
    <property type="entry name" value="GGACT"/>
</dbReference>
<proteinExistence type="inferred from homology"/>
<accession>A0ABR3H2I7</accession>
<dbReference type="PANTHER" id="PTHR12510:SF4">
    <property type="entry name" value="GAMMA-GLUTAMYLAMINECYCLOTRANSFERASE"/>
    <property type="match status" value="1"/>
</dbReference>
<name>A0ABR3H2I7_LOXSC</name>
<evidence type="ECO:0000313" key="5">
    <source>
        <dbReference type="EMBL" id="KAL0859028.1"/>
    </source>
</evidence>
<sequence>MTILKLMIKLSRLLCNKKRTFSIEFVRNMTHNVFVYGTLKRNEPNHHWLANRENGHGKFVSDGVTKTKYPLIIATRYNIPFLLYSPGDGHNVRGEIYQVDDEMLSKLDILEDHPSYYVRELDDITVVGKGEVPEVKEIKCWVYFLKKFKQELLQRPLLEVYSSKGGHGLPYMESNNESTIDDLDDVMPKK</sequence>
<keyword evidence="6" id="KW-1185">Reference proteome</keyword>
<dbReference type="CDD" id="cd06661">
    <property type="entry name" value="GGCT_like"/>
    <property type="match status" value="1"/>
</dbReference>
<evidence type="ECO:0000256" key="3">
    <source>
        <dbReference type="SAM" id="MobiDB-lite"/>
    </source>
</evidence>
<dbReference type="InterPro" id="IPR013024">
    <property type="entry name" value="GGCT-like"/>
</dbReference>
<dbReference type="Gene3D" id="3.10.490.10">
    <property type="entry name" value="Gamma-glutamyl cyclotransferase-like"/>
    <property type="match status" value="1"/>
</dbReference>
<evidence type="ECO:0000256" key="2">
    <source>
        <dbReference type="RuleBase" id="RU367036"/>
    </source>
</evidence>
<comment type="caution">
    <text evidence="5">The sequence shown here is derived from an EMBL/GenBank/DDBJ whole genome shotgun (WGS) entry which is preliminary data.</text>
</comment>
<dbReference type="EMBL" id="JBEUOH010000028">
    <property type="protein sequence ID" value="KAL0859028.1"/>
    <property type="molecule type" value="Genomic_DNA"/>
</dbReference>
<protein>
    <recommendedName>
        <fullName evidence="2">Gamma-glutamylcyclotransferase family protein</fullName>
    </recommendedName>
</protein>
<dbReference type="Proteomes" id="UP001549920">
    <property type="component" value="Unassembled WGS sequence"/>
</dbReference>
<dbReference type="Pfam" id="PF06094">
    <property type="entry name" value="GGACT"/>
    <property type="match status" value="1"/>
</dbReference>